<accession>A0A1D1VB01</accession>
<dbReference type="SUPFAM" id="SSF50044">
    <property type="entry name" value="SH3-domain"/>
    <property type="match status" value="1"/>
</dbReference>
<dbReference type="GO" id="GO:0016477">
    <property type="term" value="P:cell migration"/>
    <property type="evidence" value="ECO:0007669"/>
    <property type="project" value="TreeGrafter"/>
</dbReference>
<evidence type="ECO:0000256" key="1">
    <source>
        <dbReference type="ARBA" id="ARBA00022443"/>
    </source>
</evidence>
<sequence>MVCAAVLDFSSDYFCYTDFAPSSLNSIMPPQAAMLARAIFDNVAEESRELPFRKGEMLQVVTQNPNGLNGWWLCRLKGQEGLAPANRLQLLNMDTATEDYDIPKPLLPILSEKTRHSNASSVYDPRRLSKASWQAPDSPPPSLRSYRSSESYSTSFLSPPSSAGSSSGSSRLSIATSDLGFGSSDRSSVEPFGELYDVIPASVNLRRVVNRSPESKPCQSFTAKDEDYDYIDADSRVSPIQPKPKQCTNSMTSEDHYDHLPQRSALPLKTKESKKRDSFVRSMRIYDKLPKQSPRSIEQPVKSETVPVAVMNDRTVPTSISQEPTTVDASRQLPIYEPLQITKQAAVTRISFMQSQVQTTLSHLFGFVSYQRWREIAHLEDRLTNVKLCCENLVNHLRDLIRFLLQAALASARSASDPSLENKLRSLIDAVYASCKKIRDHLLLMNQQNWKANQVTIKGIEEIVATGQILTEDVRKMTAFVLGNAQLIFSEENEMKVQMRPLPTRPDSRKTQPEDPSSPHSQVDHDVEYEDVDYGIVLSTPLQPRSPTLERKILSSYIKEVNEEVTLIRPLIGSFLDQMYSEKTVTSTGTMEKAETIATRTSKLWRLTESISKNLTLQETVELRQKIRKIGGYINTACKRFNAAVRSATNQPDEAHFRSVKASLDYLSELTQHLRNSTETEV</sequence>
<dbReference type="AlphaFoldDB" id="A0A1D1VB01"/>
<feature type="region of interest" description="Disordered" evidence="3">
    <location>
        <begin position="496"/>
        <end position="525"/>
    </location>
</feature>
<evidence type="ECO:0000313" key="6">
    <source>
        <dbReference type="Proteomes" id="UP000186922"/>
    </source>
</evidence>
<keyword evidence="6" id="KW-1185">Reference proteome</keyword>
<dbReference type="InterPro" id="IPR038319">
    <property type="entry name" value="Serine_rich_sf"/>
</dbReference>
<dbReference type="PANTHER" id="PTHR10654:SF18">
    <property type="entry name" value="IP17195P"/>
    <property type="match status" value="1"/>
</dbReference>
<proteinExistence type="predicted"/>
<dbReference type="GO" id="GO:0005737">
    <property type="term" value="C:cytoplasm"/>
    <property type="evidence" value="ECO:0007669"/>
    <property type="project" value="TreeGrafter"/>
</dbReference>
<dbReference type="InterPro" id="IPR014928">
    <property type="entry name" value="Serine_rich_dom"/>
</dbReference>
<feature type="region of interest" description="Disordered" evidence="3">
    <location>
        <begin position="236"/>
        <end position="275"/>
    </location>
</feature>
<evidence type="ECO:0000256" key="3">
    <source>
        <dbReference type="SAM" id="MobiDB-lite"/>
    </source>
</evidence>
<dbReference type="Gene3D" id="2.30.30.40">
    <property type="entry name" value="SH3 Domains"/>
    <property type="match status" value="1"/>
</dbReference>
<organism evidence="5 6">
    <name type="scientific">Ramazzottius varieornatus</name>
    <name type="common">Water bear</name>
    <name type="synonym">Tardigrade</name>
    <dbReference type="NCBI Taxonomy" id="947166"/>
    <lineage>
        <taxon>Eukaryota</taxon>
        <taxon>Metazoa</taxon>
        <taxon>Ecdysozoa</taxon>
        <taxon>Tardigrada</taxon>
        <taxon>Eutardigrada</taxon>
        <taxon>Parachela</taxon>
        <taxon>Hypsibioidea</taxon>
        <taxon>Ramazzottiidae</taxon>
        <taxon>Ramazzottius</taxon>
    </lineage>
</organism>
<dbReference type="Pfam" id="PF08824">
    <property type="entry name" value="Serine_rich"/>
    <property type="match status" value="1"/>
</dbReference>
<dbReference type="EMBL" id="BDGG01000003">
    <property type="protein sequence ID" value="GAU96043.1"/>
    <property type="molecule type" value="Genomic_DNA"/>
</dbReference>
<dbReference type="Pfam" id="PF00018">
    <property type="entry name" value="SH3_1"/>
    <property type="match status" value="1"/>
</dbReference>
<dbReference type="InterPro" id="IPR037362">
    <property type="entry name" value="CAS_fam"/>
</dbReference>
<name>A0A1D1VB01_RAMVA</name>
<dbReference type="Gene3D" id="1.20.120.830">
    <property type="entry name" value="Serine-rich domain"/>
    <property type="match status" value="1"/>
</dbReference>
<dbReference type="PROSITE" id="PS50002">
    <property type="entry name" value="SH3"/>
    <property type="match status" value="1"/>
</dbReference>
<dbReference type="InterPro" id="IPR001452">
    <property type="entry name" value="SH3_domain"/>
</dbReference>
<gene>
    <name evidence="5" type="primary">RvY_07545</name>
    <name evidence="5" type="synonym">RvY_07545.1</name>
    <name evidence="5" type="ORF">RvY_07545-1</name>
</gene>
<comment type="caution">
    <text evidence="5">The sequence shown here is derived from an EMBL/GenBank/DDBJ whole genome shotgun (WGS) entry which is preliminary data.</text>
</comment>
<dbReference type="OrthoDB" id="5983572at2759"/>
<dbReference type="SMART" id="SM00326">
    <property type="entry name" value="SH3"/>
    <property type="match status" value="1"/>
</dbReference>
<keyword evidence="1 2" id="KW-0728">SH3 domain</keyword>
<protein>
    <recommendedName>
        <fullName evidence="4">SH3 domain-containing protein</fullName>
    </recommendedName>
</protein>
<dbReference type="GO" id="GO:0007169">
    <property type="term" value="P:cell surface receptor protein tyrosine kinase signaling pathway"/>
    <property type="evidence" value="ECO:0007669"/>
    <property type="project" value="TreeGrafter"/>
</dbReference>
<feature type="domain" description="SH3" evidence="4">
    <location>
        <begin position="31"/>
        <end position="93"/>
    </location>
</feature>
<evidence type="ECO:0000259" key="4">
    <source>
        <dbReference type="PROSITE" id="PS50002"/>
    </source>
</evidence>
<dbReference type="InterPro" id="IPR036028">
    <property type="entry name" value="SH3-like_dom_sf"/>
</dbReference>
<feature type="region of interest" description="Disordered" evidence="3">
    <location>
        <begin position="118"/>
        <end position="148"/>
    </location>
</feature>
<dbReference type="STRING" id="947166.A0A1D1VB01"/>
<dbReference type="Proteomes" id="UP000186922">
    <property type="component" value="Unassembled WGS sequence"/>
</dbReference>
<reference evidence="5 6" key="1">
    <citation type="journal article" date="2016" name="Nat. Commun.">
        <title>Extremotolerant tardigrade genome and improved radiotolerance of human cultured cells by tardigrade-unique protein.</title>
        <authorList>
            <person name="Hashimoto T."/>
            <person name="Horikawa D.D."/>
            <person name="Saito Y."/>
            <person name="Kuwahara H."/>
            <person name="Kozuka-Hata H."/>
            <person name="Shin-I T."/>
            <person name="Minakuchi Y."/>
            <person name="Ohishi K."/>
            <person name="Motoyama A."/>
            <person name="Aizu T."/>
            <person name="Enomoto A."/>
            <person name="Kondo K."/>
            <person name="Tanaka S."/>
            <person name="Hara Y."/>
            <person name="Koshikawa S."/>
            <person name="Sagara H."/>
            <person name="Miura T."/>
            <person name="Yokobori S."/>
            <person name="Miyagawa K."/>
            <person name="Suzuki Y."/>
            <person name="Kubo T."/>
            <person name="Oyama M."/>
            <person name="Kohara Y."/>
            <person name="Fujiyama A."/>
            <person name="Arakawa K."/>
            <person name="Katayama T."/>
            <person name="Toyoda A."/>
            <person name="Kunieda T."/>
        </authorList>
    </citation>
    <scope>NUCLEOTIDE SEQUENCE [LARGE SCALE GENOMIC DNA]</scope>
    <source>
        <strain evidence="5 6">YOKOZUNA-1</strain>
    </source>
</reference>
<evidence type="ECO:0000313" key="5">
    <source>
        <dbReference type="EMBL" id="GAU96043.1"/>
    </source>
</evidence>
<evidence type="ECO:0000256" key="2">
    <source>
        <dbReference type="PROSITE-ProRule" id="PRU00192"/>
    </source>
</evidence>
<dbReference type="PANTHER" id="PTHR10654">
    <property type="entry name" value="CAS SCAFFOLDING PROTEIN"/>
    <property type="match status" value="1"/>
</dbReference>
<dbReference type="GO" id="GO:0005886">
    <property type="term" value="C:plasma membrane"/>
    <property type="evidence" value="ECO:0007669"/>
    <property type="project" value="TreeGrafter"/>
</dbReference>
<dbReference type="FunFam" id="2.30.30.40:FF:000009">
    <property type="entry name" value="Breast cancer anti-estrogen resistance 1"/>
    <property type="match status" value="1"/>
</dbReference>